<feature type="region of interest" description="Disordered" evidence="11">
    <location>
        <begin position="420"/>
        <end position="443"/>
    </location>
</feature>
<dbReference type="Gene3D" id="2.40.240.10">
    <property type="entry name" value="Ribosomal Protein L25, Chain P"/>
    <property type="match status" value="2"/>
</dbReference>
<dbReference type="PRINTS" id="PR00987">
    <property type="entry name" value="TRNASYNTHGLU"/>
</dbReference>
<dbReference type="SUPFAM" id="SSF52374">
    <property type="entry name" value="Nucleotidylyl transferase"/>
    <property type="match status" value="1"/>
</dbReference>
<dbReference type="PANTHER" id="PTHR43097">
    <property type="entry name" value="GLUTAMINE-TRNA LIGASE"/>
    <property type="match status" value="1"/>
</dbReference>
<dbReference type="GO" id="GO:0005524">
    <property type="term" value="F:ATP binding"/>
    <property type="evidence" value="ECO:0007669"/>
    <property type="project" value="UniProtKB-KW"/>
</dbReference>
<dbReference type="InterPro" id="IPR020056">
    <property type="entry name" value="Rbsml_bL25/Gln-tRNA_synth_N"/>
</dbReference>
<dbReference type="Pfam" id="PF04557">
    <property type="entry name" value="tRNA_synt_1c_R2"/>
    <property type="match status" value="1"/>
</dbReference>
<evidence type="ECO:0000256" key="4">
    <source>
        <dbReference type="ARBA" id="ARBA00022741"/>
    </source>
</evidence>
<dbReference type="FunFam" id="1.10.8.1290:FF:000002">
    <property type="entry name" value="Glutamine--tRNA ligase cytoplasmic"/>
    <property type="match status" value="1"/>
</dbReference>
<dbReference type="InterPro" id="IPR042559">
    <property type="entry name" value="Gln-tRNA-synth_Ib_RNA-bd_N_2"/>
</dbReference>
<comment type="similarity">
    <text evidence="1">Belongs to the class-I aminoacyl-tRNA synthetase family.</text>
</comment>
<feature type="domain" description="Glutaminyl-tRNA synthetase class Ib non-specific RNA-binding" evidence="15">
    <location>
        <begin position="1257"/>
        <end position="1344"/>
    </location>
</feature>
<dbReference type="GO" id="GO:0005829">
    <property type="term" value="C:cytosol"/>
    <property type="evidence" value="ECO:0007669"/>
    <property type="project" value="TreeGrafter"/>
</dbReference>
<evidence type="ECO:0000256" key="6">
    <source>
        <dbReference type="ARBA" id="ARBA00022917"/>
    </source>
</evidence>
<dbReference type="Gene3D" id="1.10.8.1290">
    <property type="entry name" value="Glutaminyl-tRNA synthetase, non-specific RNA binding region part 1, domain 1"/>
    <property type="match status" value="1"/>
</dbReference>
<dbReference type="InterPro" id="IPR000924">
    <property type="entry name" value="Glu/Gln-tRNA-synth"/>
</dbReference>
<evidence type="ECO:0000259" key="13">
    <source>
        <dbReference type="Pfam" id="PF00749"/>
    </source>
</evidence>
<dbReference type="InterPro" id="IPR042558">
    <property type="entry name" value="Gln-tRNA-synth_Ib_RNA-bd_N_1"/>
</dbReference>
<dbReference type="Gene3D" id="1.10.10.2420">
    <property type="match status" value="1"/>
</dbReference>
<evidence type="ECO:0000256" key="1">
    <source>
        <dbReference type="ARBA" id="ARBA00005594"/>
    </source>
</evidence>
<dbReference type="InterPro" id="IPR020058">
    <property type="entry name" value="Glu/Gln-tRNA-synth_Ib_cat-dom"/>
</dbReference>
<keyword evidence="12" id="KW-0732">Signal</keyword>
<evidence type="ECO:0000313" key="18">
    <source>
        <dbReference type="EMBL" id="KRZ60504.1"/>
    </source>
</evidence>
<dbReference type="Pfam" id="PF03950">
    <property type="entry name" value="tRNA-synt_1c_C"/>
    <property type="match status" value="1"/>
</dbReference>
<keyword evidence="6" id="KW-0648">Protein biosynthesis</keyword>
<dbReference type="Gene3D" id="1.10.150.780">
    <property type="entry name" value="Vps16, C-terminal region"/>
    <property type="match status" value="1"/>
</dbReference>
<evidence type="ECO:0000256" key="11">
    <source>
        <dbReference type="SAM" id="MobiDB-lite"/>
    </source>
</evidence>
<dbReference type="SUPFAM" id="SSF50715">
    <property type="entry name" value="Ribosomal protein L25-like"/>
    <property type="match status" value="1"/>
</dbReference>
<evidence type="ECO:0000256" key="3">
    <source>
        <dbReference type="ARBA" id="ARBA00022598"/>
    </source>
</evidence>
<dbReference type="InterPro" id="IPR007639">
    <property type="entry name" value="Gln-tRNA-synth_Ib_RNA-bd_N"/>
</dbReference>
<dbReference type="GO" id="GO:0004819">
    <property type="term" value="F:glutamine-tRNA ligase activity"/>
    <property type="evidence" value="ECO:0007669"/>
    <property type="project" value="UniProtKB-EC"/>
</dbReference>
<evidence type="ECO:0000256" key="9">
    <source>
        <dbReference type="ARBA" id="ARBA00048270"/>
    </source>
</evidence>
<dbReference type="InterPro" id="IPR007638">
    <property type="entry name" value="Gln-tRNA-synth_Ib_RNA-bd_2"/>
</dbReference>
<sequence length="1869" mass="212261">MIYFYSRHESCREVNVALLLFLDFHILCTAMDNESRADVEPSQRSKKLNVAIATESVECAAVDRFVEACDPAEDPAPSFAKKVLLGFPEIECDSGTESDEELERIETNSIASLAVSQTSDYYASQPSWSVSSCLSRIDSPLCFTLSDQDLNCWENLSISTSPSQNLEDARESSSASNCAVGQSDPQLPTHHYHTRQQLQRLKREILNNEMPTKSSYGADEVDSNDGEVDLYQRTAFVPFKKCRGLLEPLQSGLRSNGSKTATMNNRLSSKSDILESVTAAAMRRTAPIKLIIPPPLKLESAESRQHHSFDETVGSLSTNGCRKRVRSDEGDQPQTSTGYFRARPCLNFEKMREKMVKPNRKKPSIATGAEGAAKAKMKLRLLEEFDLNKLDFGSIDDEQLDLFLCWENLSISTSTSQNLEDARESSSASNCAVGQSDPQLPTHHYHTRQQLQRLKREILNNHMPTKSCYGADEVDSNDGEVDLYQRTAFVPFKKCHGRLEQQQTSDHSKHTEMKLIILPPFKLETDKSRQQHSMDETVGSLSTNGYRKRVYDQMKKMKYWPHTVHFIANCVCICLRSSIQYLVTISFMSGVSDDVDDEFWNDSNVSSFCFDDFPSDTAKIIEEIGAELNKLDLNSTDDEELGLFGGDHLTSSFNDEMSSVSNSQTPSDLRSISSETTEQRTTPLSVQATQPDSDDYKRLQAECSRLRSKWTELQCRLKQEKYFAPDFEETIGRLATGEIYIFQYYRRLSDKKQLLKTAIDFGDGDAICCVVLFLERTLSPVVFRQLLLEFPPAVSHYIFYLKQLSMNDKLSELLLSLGLVEQLAAVEVSRICSEKNAESKIALLRKALAGGVFADPSLNEERMFLNSYADLLEHQLPIDAADNSARVEGGLKNENSVVDSSVLETLMYCCRLHYELPSNSLASPLSIRNKFGLTEQQFDWIAIKALAERQQWAEIQKLLLRKGLFGKQKLKLPISCEQLLNVLYSNGATASVSSKHSSNDITIYIDLFSDNQRKLMLAKKYKCHALVIKILIGLKDRLELLKYMATLSPSSVELSTAETALTNSIILENSNVIVLLRIKKLHFLIHNFRMAFADNNQLLSALGLSGEKIKETLRNETLTASLSNMANQALKITNGKLSESQGKLLYQTATRLKKQCFQYAELLIEEICNNRLENDLQLSAALQFLLSHAASDFDKAEFEQACGIGVKVTEEQIEDTVASVIKANEEKLQLMRYKFPISSLIAEVRKVLPWADGSKLKKEIDMQMLILLGPKTLDDMQSGKKIPSKVMPKEKLKAKEIAKNEESEFEGAATIEELMKTKAHFHKPGENYKTEGYVVTPKTMDLLKRHLEITGGKVVTRFPPEPNGILHIGHAKAINIDFGYAKAHGGICYLRYDDTNPEKEEERYFTAIREMVEWLGYTPYKVTHSSDYFDQLYEYALELIRRGHAYVCHQKAEEVKGINPTPSPWRDRPINESLKLFEDMKNGMFDEGAATLRMKITLEEGKVDPVAYRIKYVPHHRTGNKWCIYPTYDYTHCLCDSIENITHSLCTKEFQSRRSSYYWLCNALDLYCPVQWEFARLNVHYAVISKRKIIKLVQENIIRDWDDPRLFTLTALKRRGFPPQAINNFVAKMGLTTALTAVDPMMLEACVRDVLNVTAPRHMAVLNPLKVRFANPVELPKMVEVPDFPNTLSDKSKGKHHVQFDSTIFIEADDFKEHADDKHFKRFTSTQAVGLKYVGLVMILQEIKKNHLGEFMELIVKVEKLTEQNKPKCFIHWVAKPISCEVRLYERLFHHRNPEDSNEVPGGFLTDVNKDSLHVINDAYIDESLRRCAKVESRFQFERVGFFVVDPDSTDTKLVFNRTVSLKEDVRKT</sequence>
<evidence type="ECO:0000313" key="19">
    <source>
        <dbReference type="Proteomes" id="UP000054721"/>
    </source>
</evidence>
<feature type="compositionally biased region" description="Polar residues" evidence="11">
    <location>
        <begin position="420"/>
        <end position="439"/>
    </location>
</feature>
<dbReference type="PROSITE" id="PS00178">
    <property type="entry name" value="AA_TRNA_LIGASE_I"/>
    <property type="match status" value="1"/>
</dbReference>
<feature type="domain" description="Glutamyl/glutaminyl-tRNA synthetase class Ib catalytic" evidence="13">
    <location>
        <begin position="1353"/>
        <end position="1652"/>
    </location>
</feature>
<dbReference type="FunFam" id="3.40.50.620:FF:000049">
    <property type="entry name" value="Probable glutamine--tRNA ligase"/>
    <property type="match status" value="1"/>
</dbReference>
<keyword evidence="5" id="KW-0067">ATP-binding</keyword>
<feature type="domain" description="tRNA synthetases class I (E and Q) anti-codon binding" evidence="17">
    <location>
        <begin position="1770"/>
        <end position="1846"/>
    </location>
</feature>
<dbReference type="InterPro" id="IPR014729">
    <property type="entry name" value="Rossmann-like_a/b/a_fold"/>
</dbReference>
<evidence type="ECO:0000256" key="12">
    <source>
        <dbReference type="SAM" id="SignalP"/>
    </source>
</evidence>
<dbReference type="Gene3D" id="3.40.50.620">
    <property type="entry name" value="HUPs"/>
    <property type="match status" value="1"/>
</dbReference>
<evidence type="ECO:0000259" key="15">
    <source>
        <dbReference type="Pfam" id="PF04557"/>
    </source>
</evidence>
<feature type="signal peptide" evidence="12">
    <location>
        <begin position="1"/>
        <end position="30"/>
    </location>
</feature>
<dbReference type="InterPro" id="IPR038132">
    <property type="entry name" value="Vps16_C_sf"/>
</dbReference>
<accession>A0A0V1LLX4</accession>
<dbReference type="InterPro" id="IPR001412">
    <property type="entry name" value="aa-tRNA-synth_I_CS"/>
</dbReference>
<dbReference type="Pfam" id="PF20974">
    <property type="entry name" value="tRNA-synt_1c_C2"/>
    <property type="match status" value="1"/>
</dbReference>
<comment type="catalytic activity">
    <reaction evidence="9">
        <text>tRNA(Gln) + L-glutamine + ATP = L-glutaminyl-tRNA(Gln) + AMP + diphosphate</text>
        <dbReference type="Rhea" id="RHEA:20121"/>
        <dbReference type="Rhea" id="RHEA-COMP:9662"/>
        <dbReference type="Rhea" id="RHEA-COMP:9681"/>
        <dbReference type="ChEBI" id="CHEBI:30616"/>
        <dbReference type="ChEBI" id="CHEBI:33019"/>
        <dbReference type="ChEBI" id="CHEBI:58359"/>
        <dbReference type="ChEBI" id="CHEBI:78442"/>
        <dbReference type="ChEBI" id="CHEBI:78521"/>
        <dbReference type="ChEBI" id="CHEBI:456215"/>
        <dbReference type="EC" id="6.1.1.18"/>
    </reaction>
</comment>
<evidence type="ECO:0000259" key="17">
    <source>
        <dbReference type="Pfam" id="PF20974"/>
    </source>
</evidence>
<dbReference type="EMBL" id="JYDW01000028">
    <property type="protein sequence ID" value="KRZ60504.1"/>
    <property type="molecule type" value="Genomic_DNA"/>
</dbReference>
<evidence type="ECO:0000256" key="7">
    <source>
        <dbReference type="ARBA" id="ARBA00023146"/>
    </source>
</evidence>
<evidence type="ECO:0000259" key="14">
    <source>
        <dbReference type="Pfam" id="PF03950"/>
    </source>
</evidence>
<evidence type="ECO:0000256" key="8">
    <source>
        <dbReference type="ARBA" id="ARBA00030466"/>
    </source>
</evidence>
<feature type="chain" id="PRO_5006881902" description="Probable glutamine--tRNA ligase" evidence="12">
    <location>
        <begin position="31"/>
        <end position="1869"/>
    </location>
</feature>
<keyword evidence="19" id="KW-1185">Reference proteome</keyword>
<dbReference type="Pfam" id="PF04558">
    <property type="entry name" value="tRNA_synt_1c_R1"/>
    <property type="match status" value="1"/>
</dbReference>
<evidence type="ECO:0000256" key="2">
    <source>
        <dbReference type="ARBA" id="ARBA00012836"/>
    </source>
</evidence>
<dbReference type="OrthoDB" id="10250478at2759"/>
<keyword evidence="4" id="KW-0547">Nucleotide-binding</keyword>
<dbReference type="FunFam" id="2.40.240.10:FF:000008">
    <property type="entry name" value="probable glutamine--tRNA ligase"/>
    <property type="match status" value="1"/>
</dbReference>
<dbReference type="InterPro" id="IPR050132">
    <property type="entry name" value="Gln/Glu-tRNA_Ligase"/>
</dbReference>
<gene>
    <name evidence="18" type="primary">ers-1</name>
    <name evidence="18" type="ORF">T02_7149</name>
</gene>
<dbReference type="Pfam" id="PF00749">
    <property type="entry name" value="tRNA-synt_1c"/>
    <property type="match status" value="1"/>
</dbReference>
<feature type="region of interest" description="Disordered" evidence="11">
    <location>
        <begin position="655"/>
        <end position="691"/>
    </location>
</feature>
<keyword evidence="7" id="KW-0030">Aminoacyl-tRNA synthetase</keyword>
<comment type="caution">
    <text evidence="18">The sequence shown here is derived from an EMBL/GenBank/DDBJ whole genome shotgun (WGS) entry which is preliminary data.</text>
</comment>
<dbReference type="InterPro" id="IPR020059">
    <property type="entry name" value="Glu/Gln-tRNA-synth_Ib_codon-bd"/>
</dbReference>
<evidence type="ECO:0000259" key="16">
    <source>
        <dbReference type="Pfam" id="PF04558"/>
    </source>
</evidence>
<dbReference type="InterPro" id="IPR004514">
    <property type="entry name" value="Gln-tRNA-synth"/>
</dbReference>
<protein>
    <recommendedName>
        <fullName evidence="10">Probable glutamine--tRNA ligase</fullName>
        <ecNumber evidence="2">6.1.1.18</ecNumber>
    </recommendedName>
    <alternativeName>
        <fullName evidence="8">Glutaminyl-tRNA synthetase</fullName>
    </alternativeName>
</protein>
<organism evidence="18 19">
    <name type="scientific">Trichinella nativa</name>
    <dbReference type="NCBI Taxonomy" id="6335"/>
    <lineage>
        <taxon>Eukaryota</taxon>
        <taxon>Metazoa</taxon>
        <taxon>Ecdysozoa</taxon>
        <taxon>Nematoda</taxon>
        <taxon>Enoplea</taxon>
        <taxon>Dorylaimia</taxon>
        <taxon>Trichinellida</taxon>
        <taxon>Trichinellidae</taxon>
        <taxon>Trichinella</taxon>
    </lineage>
</organism>
<dbReference type="GO" id="GO:0017101">
    <property type="term" value="C:aminoacyl-tRNA synthetase multienzyme complex"/>
    <property type="evidence" value="ECO:0007669"/>
    <property type="project" value="TreeGrafter"/>
</dbReference>
<reference evidence="18 19" key="1">
    <citation type="submission" date="2015-05" db="EMBL/GenBank/DDBJ databases">
        <title>Evolution of Trichinella species and genotypes.</title>
        <authorList>
            <person name="Korhonen P.K."/>
            <person name="Edoardo P."/>
            <person name="Giuseppe L.R."/>
            <person name="Gasser R.B."/>
        </authorList>
    </citation>
    <scope>NUCLEOTIDE SEQUENCE [LARGE SCALE GENOMIC DNA]</scope>
    <source>
        <strain evidence="18">ISS10</strain>
    </source>
</reference>
<keyword evidence="3 18" id="KW-0436">Ligase</keyword>
<evidence type="ECO:0000256" key="10">
    <source>
        <dbReference type="ARBA" id="ARBA00072317"/>
    </source>
</evidence>
<feature type="domain" description="Glutaminyl-tRNA synthetase class Ib non-specific RNA-binding" evidence="16">
    <location>
        <begin position="1096"/>
        <end position="1253"/>
    </location>
</feature>
<feature type="compositionally biased region" description="Polar residues" evidence="11">
    <location>
        <begin position="163"/>
        <end position="186"/>
    </location>
</feature>
<proteinExistence type="inferred from homology"/>
<dbReference type="FunFam" id="1.10.10.2420:FF:000001">
    <property type="entry name" value="Glutamine--tRNA ligase cytoplasmic"/>
    <property type="match status" value="1"/>
</dbReference>
<dbReference type="Proteomes" id="UP000054721">
    <property type="component" value="Unassembled WGS sequence"/>
</dbReference>
<feature type="domain" description="Glutamyl/glutaminyl-tRNA synthetase class Ib anti-codon binding" evidence="14">
    <location>
        <begin position="1655"/>
        <end position="1754"/>
    </location>
</feature>
<dbReference type="InterPro" id="IPR011035">
    <property type="entry name" value="Ribosomal_bL25/Gln-tRNA_synth"/>
</dbReference>
<feature type="region of interest" description="Disordered" evidence="11">
    <location>
        <begin position="163"/>
        <end position="192"/>
    </location>
</feature>
<name>A0A0V1LLX4_9BILA</name>
<dbReference type="InterPro" id="IPR049437">
    <property type="entry name" value="tRNA-synt_1c_C2"/>
</dbReference>
<dbReference type="CDD" id="cd00807">
    <property type="entry name" value="GlnRS_core"/>
    <property type="match status" value="1"/>
</dbReference>
<dbReference type="NCBIfam" id="TIGR00440">
    <property type="entry name" value="glnS"/>
    <property type="match status" value="1"/>
</dbReference>
<dbReference type="GO" id="GO:0006425">
    <property type="term" value="P:glutaminyl-tRNA aminoacylation"/>
    <property type="evidence" value="ECO:0007669"/>
    <property type="project" value="InterPro"/>
</dbReference>
<dbReference type="EC" id="6.1.1.18" evidence="2"/>
<dbReference type="PANTHER" id="PTHR43097:SF4">
    <property type="entry name" value="GLUTAMINE--TRNA LIGASE"/>
    <property type="match status" value="1"/>
</dbReference>
<dbReference type="STRING" id="6335.A0A0V1LLX4"/>
<evidence type="ECO:0000256" key="5">
    <source>
        <dbReference type="ARBA" id="ARBA00022840"/>
    </source>
</evidence>